<feature type="region of interest" description="Disordered" evidence="1">
    <location>
        <begin position="133"/>
        <end position="156"/>
    </location>
</feature>
<feature type="region of interest" description="Disordered" evidence="1">
    <location>
        <begin position="48"/>
        <end position="91"/>
    </location>
</feature>
<dbReference type="AlphaFoldDB" id="A0A1V9Z6D5"/>
<sequence>MTMTDFEMDESDILFGDEPMDMEEMDADMDYLLDESVLQKLRARKHNMELDDDESTDNDEMAAMEPASLARSEPTLRSHSMPTKSFLTGDEQQKWRRKYLSRLKIAKDEDIPSRLERRSPAETETRRLRAMSMAQPSSGPIQIPLHPSSTPASSSVPLRRLDEVDDDADRYRRHLDRLDSLEKDDGQFVPPHQMIDRGCFSLGMKHHFRQKPGNI</sequence>
<organism evidence="2 3">
    <name type="scientific">Achlya hypogyna</name>
    <name type="common">Oomycete</name>
    <name type="synonym">Protoachlya hypogyna</name>
    <dbReference type="NCBI Taxonomy" id="1202772"/>
    <lineage>
        <taxon>Eukaryota</taxon>
        <taxon>Sar</taxon>
        <taxon>Stramenopiles</taxon>
        <taxon>Oomycota</taxon>
        <taxon>Saprolegniomycetes</taxon>
        <taxon>Saprolegniales</taxon>
        <taxon>Achlyaceae</taxon>
        <taxon>Achlya</taxon>
    </lineage>
</organism>
<dbReference type="Proteomes" id="UP000243579">
    <property type="component" value="Unassembled WGS sequence"/>
</dbReference>
<reference evidence="2 3" key="1">
    <citation type="journal article" date="2014" name="Genome Biol. Evol.">
        <title>The secreted proteins of Achlya hypogyna and Thraustotheca clavata identify the ancestral oomycete secretome and reveal gene acquisitions by horizontal gene transfer.</title>
        <authorList>
            <person name="Misner I."/>
            <person name="Blouin N."/>
            <person name="Leonard G."/>
            <person name="Richards T.A."/>
            <person name="Lane C.E."/>
        </authorList>
    </citation>
    <scope>NUCLEOTIDE SEQUENCE [LARGE SCALE GENOMIC DNA]</scope>
    <source>
        <strain evidence="2 3">ATCC 48635</strain>
    </source>
</reference>
<comment type="caution">
    <text evidence="2">The sequence shown here is derived from an EMBL/GenBank/DDBJ whole genome shotgun (WGS) entry which is preliminary data.</text>
</comment>
<accession>A0A1V9Z6D5</accession>
<keyword evidence="3" id="KW-1185">Reference proteome</keyword>
<feature type="compositionally biased region" description="Polar residues" evidence="1">
    <location>
        <begin position="75"/>
        <end position="86"/>
    </location>
</feature>
<protein>
    <submittedName>
        <fullName evidence="2">Uncharacterized protein</fullName>
    </submittedName>
</protein>
<proteinExistence type="predicted"/>
<dbReference type="OrthoDB" id="68612at2759"/>
<evidence type="ECO:0000313" key="2">
    <source>
        <dbReference type="EMBL" id="OQR93573.1"/>
    </source>
</evidence>
<evidence type="ECO:0000313" key="3">
    <source>
        <dbReference type="Proteomes" id="UP000243579"/>
    </source>
</evidence>
<evidence type="ECO:0000256" key="1">
    <source>
        <dbReference type="SAM" id="MobiDB-lite"/>
    </source>
</evidence>
<feature type="compositionally biased region" description="Polar residues" evidence="1">
    <location>
        <begin position="147"/>
        <end position="156"/>
    </location>
</feature>
<feature type="compositionally biased region" description="Acidic residues" evidence="1">
    <location>
        <begin position="50"/>
        <end position="62"/>
    </location>
</feature>
<name>A0A1V9Z6D5_ACHHY</name>
<gene>
    <name evidence="2" type="ORF">ACHHYP_02413</name>
</gene>
<dbReference type="EMBL" id="JNBR01000403">
    <property type="protein sequence ID" value="OQR93573.1"/>
    <property type="molecule type" value="Genomic_DNA"/>
</dbReference>